<feature type="transmembrane region" description="Helical" evidence="2">
    <location>
        <begin position="34"/>
        <end position="56"/>
    </location>
</feature>
<dbReference type="EMBL" id="MU864505">
    <property type="protein sequence ID" value="KAK4184104.1"/>
    <property type="molecule type" value="Genomic_DNA"/>
</dbReference>
<reference evidence="3" key="2">
    <citation type="submission" date="2023-05" db="EMBL/GenBank/DDBJ databases">
        <authorList>
            <consortium name="Lawrence Berkeley National Laboratory"/>
            <person name="Steindorff A."/>
            <person name="Hensen N."/>
            <person name="Bonometti L."/>
            <person name="Westerberg I."/>
            <person name="Brannstrom I.O."/>
            <person name="Guillou S."/>
            <person name="Cros-Aarteil S."/>
            <person name="Calhoun S."/>
            <person name="Haridas S."/>
            <person name="Kuo A."/>
            <person name="Mondo S."/>
            <person name="Pangilinan J."/>
            <person name="Riley R."/>
            <person name="Labutti K."/>
            <person name="Andreopoulos B."/>
            <person name="Lipzen A."/>
            <person name="Chen C."/>
            <person name="Yanf M."/>
            <person name="Daum C."/>
            <person name="Ng V."/>
            <person name="Clum A."/>
            <person name="Ohm R."/>
            <person name="Martin F."/>
            <person name="Silar P."/>
            <person name="Natvig D."/>
            <person name="Lalanne C."/>
            <person name="Gautier V."/>
            <person name="Ament-Velasquez S.L."/>
            <person name="Kruys A."/>
            <person name="Hutchinson M.I."/>
            <person name="Powell A.J."/>
            <person name="Barry K."/>
            <person name="Miller A.N."/>
            <person name="Grigoriev I.V."/>
            <person name="Debuchy R."/>
            <person name="Gladieux P."/>
            <person name="Thoren M.H."/>
            <person name="Johannesson H."/>
        </authorList>
    </citation>
    <scope>NUCLEOTIDE SEQUENCE</scope>
    <source>
        <strain evidence="3">PSN309</strain>
    </source>
</reference>
<feature type="transmembrane region" description="Helical" evidence="2">
    <location>
        <begin position="93"/>
        <end position="111"/>
    </location>
</feature>
<evidence type="ECO:0008006" key="5">
    <source>
        <dbReference type="Google" id="ProtNLM"/>
    </source>
</evidence>
<gene>
    <name evidence="3" type="ORF">QBC35DRAFT_67682</name>
</gene>
<protein>
    <recommendedName>
        <fullName evidence="5">MARVEL domain-containing protein</fullName>
    </recommendedName>
</protein>
<dbReference type="AlphaFoldDB" id="A0AAN7AEY0"/>
<dbReference type="PANTHER" id="PTHR37451">
    <property type="entry name" value="MARVEL DOMAIN"/>
    <property type="match status" value="1"/>
</dbReference>
<feature type="transmembrane region" description="Helical" evidence="2">
    <location>
        <begin position="162"/>
        <end position="186"/>
    </location>
</feature>
<feature type="region of interest" description="Disordered" evidence="1">
    <location>
        <begin position="271"/>
        <end position="317"/>
    </location>
</feature>
<comment type="caution">
    <text evidence="3">The sequence shown here is derived from an EMBL/GenBank/DDBJ whole genome shotgun (WGS) entry which is preliminary data.</text>
</comment>
<accession>A0AAN7AEY0</accession>
<evidence type="ECO:0000313" key="4">
    <source>
        <dbReference type="Proteomes" id="UP001302126"/>
    </source>
</evidence>
<evidence type="ECO:0000256" key="2">
    <source>
        <dbReference type="SAM" id="Phobius"/>
    </source>
</evidence>
<name>A0AAN7AEY0_9PEZI</name>
<dbReference type="PANTHER" id="PTHR37451:SF4">
    <property type="entry name" value="MARVEL DOMAIN-CONTAINING PROTEIN"/>
    <property type="match status" value="1"/>
</dbReference>
<proteinExistence type="predicted"/>
<evidence type="ECO:0000256" key="1">
    <source>
        <dbReference type="SAM" id="MobiDB-lite"/>
    </source>
</evidence>
<sequence>MSDVKVEPQYGVAPAPAAAVSTNAYVQETPVWMVVIRVIQAVLALGIVGMCGWLMHGKVLDAQAFGLVCGLFTWIVVGYTLITEKAQGARGAYNIWAVMSLDLLLAIFWLASLGTNAATRAEFNSKVLVSGCSSDGSAFNAHSCNVLKNRGLADGAVAGDGALAIMSAVAGLSALEWLLFVGTLIFHGHTFRLWYQANKKPSADNANVELNAQGAPMLASQPAVAPQYTGAQQQYQQQYYPQQQPQPQPQQPAYLQAAEVPGNYQQYQQQVPYVPTPVATPSPQVYPQQTGYQQQPPYNPSPAGTPAQGQPYYPPQQ</sequence>
<keyword evidence="4" id="KW-1185">Reference proteome</keyword>
<dbReference type="Proteomes" id="UP001302126">
    <property type="component" value="Unassembled WGS sequence"/>
</dbReference>
<organism evidence="3 4">
    <name type="scientific">Podospora australis</name>
    <dbReference type="NCBI Taxonomy" id="1536484"/>
    <lineage>
        <taxon>Eukaryota</taxon>
        <taxon>Fungi</taxon>
        <taxon>Dikarya</taxon>
        <taxon>Ascomycota</taxon>
        <taxon>Pezizomycotina</taxon>
        <taxon>Sordariomycetes</taxon>
        <taxon>Sordariomycetidae</taxon>
        <taxon>Sordariales</taxon>
        <taxon>Podosporaceae</taxon>
        <taxon>Podospora</taxon>
    </lineage>
</organism>
<evidence type="ECO:0000313" key="3">
    <source>
        <dbReference type="EMBL" id="KAK4184104.1"/>
    </source>
</evidence>
<feature type="transmembrane region" description="Helical" evidence="2">
    <location>
        <begin position="62"/>
        <end position="81"/>
    </location>
</feature>
<keyword evidence="2" id="KW-0812">Transmembrane</keyword>
<feature type="compositionally biased region" description="Low complexity" evidence="1">
    <location>
        <begin position="281"/>
        <end position="296"/>
    </location>
</feature>
<reference evidence="3" key="1">
    <citation type="journal article" date="2023" name="Mol. Phylogenet. Evol.">
        <title>Genome-scale phylogeny and comparative genomics of the fungal order Sordariales.</title>
        <authorList>
            <person name="Hensen N."/>
            <person name="Bonometti L."/>
            <person name="Westerberg I."/>
            <person name="Brannstrom I.O."/>
            <person name="Guillou S."/>
            <person name="Cros-Aarteil S."/>
            <person name="Calhoun S."/>
            <person name="Haridas S."/>
            <person name="Kuo A."/>
            <person name="Mondo S."/>
            <person name="Pangilinan J."/>
            <person name="Riley R."/>
            <person name="LaButti K."/>
            <person name="Andreopoulos B."/>
            <person name="Lipzen A."/>
            <person name="Chen C."/>
            <person name="Yan M."/>
            <person name="Daum C."/>
            <person name="Ng V."/>
            <person name="Clum A."/>
            <person name="Steindorff A."/>
            <person name="Ohm R.A."/>
            <person name="Martin F."/>
            <person name="Silar P."/>
            <person name="Natvig D.O."/>
            <person name="Lalanne C."/>
            <person name="Gautier V."/>
            <person name="Ament-Velasquez S.L."/>
            <person name="Kruys A."/>
            <person name="Hutchinson M.I."/>
            <person name="Powell A.J."/>
            <person name="Barry K."/>
            <person name="Miller A.N."/>
            <person name="Grigoriev I.V."/>
            <person name="Debuchy R."/>
            <person name="Gladieux P."/>
            <person name="Hiltunen Thoren M."/>
            <person name="Johannesson H."/>
        </authorList>
    </citation>
    <scope>NUCLEOTIDE SEQUENCE</scope>
    <source>
        <strain evidence="3">PSN309</strain>
    </source>
</reference>
<keyword evidence="2" id="KW-0472">Membrane</keyword>
<keyword evidence="2" id="KW-1133">Transmembrane helix</keyword>